<dbReference type="PANTHER" id="PTHR47027:SF20">
    <property type="entry name" value="REVERSE TRANSCRIPTASE-LIKE PROTEIN WITH RNA-DIRECTED DNA POLYMERASE DOMAIN"/>
    <property type="match status" value="1"/>
</dbReference>
<dbReference type="SUPFAM" id="SSF56672">
    <property type="entry name" value="DNA/RNA polymerases"/>
    <property type="match status" value="1"/>
</dbReference>
<accession>A0AAV6U6D5</accession>
<evidence type="ECO:0000313" key="2">
    <source>
        <dbReference type="EMBL" id="KAG8179221.1"/>
    </source>
</evidence>
<proteinExistence type="predicted"/>
<feature type="domain" description="Reverse transcriptase" evidence="1">
    <location>
        <begin position="109"/>
        <end position="388"/>
    </location>
</feature>
<evidence type="ECO:0000313" key="3">
    <source>
        <dbReference type="Proteomes" id="UP000827092"/>
    </source>
</evidence>
<gene>
    <name evidence="2" type="ORF">JTE90_004049</name>
</gene>
<dbReference type="InterPro" id="IPR043502">
    <property type="entry name" value="DNA/RNA_pol_sf"/>
</dbReference>
<name>A0AAV6U6D5_9ARAC</name>
<dbReference type="AlphaFoldDB" id="A0AAV6U6D5"/>
<dbReference type="CDD" id="cd01650">
    <property type="entry name" value="RT_nLTR_like"/>
    <property type="match status" value="1"/>
</dbReference>
<keyword evidence="3" id="KW-1185">Reference proteome</keyword>
<organism evidence="2 3">
    <name type="scientific">Oedothorax gibbosus</name>
    <dbReference type="NCBI Taxonomy" id="931172"/>
    <lineage>
        <taxon>Eukaryota</taxon>
        <taxon>Metazoa</taxon>
        <taxon>Ecdysozoa</taxon>
        <taxon>Arthropoda</taxon>
        <taxon>Chelicerata</taxon>
        <taxon>Arachnida</taxon>
        <taxon>Araneae</taxon>
        <taxon>Araneomorphae</taxon>
        <taxon>Entelegynae</taxon>
        <taxon>Araneoidea</taxon>
        <taxon>Linyphiidae</taxon>
        <taxon>Erigoninae</taxon>
        <taxon>Oedothorax</taxon>
    </lineage>
</organism>
<dbReference type="EMBL" id="JAFNEN010000643">
    <property type="protein sequence ID" value="KAG8179221.1"/>
    <property type="molecule type" value="Genomic_DNA"/>
</dbReference>
<reference evidence="2 3" key="1">
    <citation type="journal article" date="2022" name="Nat. Ecol. Evol.">
        <title>A masculinizing supergene underlies an exaggerated male reproductive morph in a spider.</title>
        <authorList>
            <person name="Hendrickx F."/>
            <person name="De Corte Z."/>
            <person name="Sonet G."/>
            <person name="Van Belleghem S.M."/>
            <person name="Kostlbacher S."/>
            <person name="Vangestel C."/>
        </authorList>
    </citation>
    <scope>NUCLEOTIDE SEQUENCE [LARGE SCALE GENOMIC DNA]</scope>
    <source>
        <strain evidence="2">W744_W776</strain>
    </source>
</reference>
<dbReference type="GO" id="GO:0071897">
    <property type="term" value="P:DNA biosynthetic process"/>
    <property type="evidence" value="ECO:0007669"/>
    <property type="project" value="UniProtKB-ARBA"/>
</dbReference>
<dbReference type="PANTHER" id="PTHR47027">
    <property type="entry name" value="REVERSE TRANSCRIPTASE DOMAIN-CONTAINING PROTEIN"/>
    <property type="match status" value="1"/>
</dbReference>
<sequence length="697" mass="78917">MQKLYHKNRSDCYNSIFQKTSFSKNLRYEEMFAFWENLLKATVATTHDPADLPPPPIKVDKLIDLLAPVSAEEILKSRLPYNSAAGPDDITVKDWNKISTRSKCKIFTVWARIGRVPTFIMTSRTIFISKKEEAISRADARPISIASVILRHFHKILSQRLSYLLEKVLDPCQYGFRPKDGIALAITNFDHVLRTSQMELQPITLALIDLKKAFDSIDHTAIRHSMIAIGIQANFVEYIGRLYREAPTKLSFKGYEAKSIHPARGVRQGDPLSPLIFLLVFDNILRAIPEVEGTGKNEHRINHLAYADDLVLLAEDKTGLQSIFDAVVPVMKATGLKINIDKSLTLCWLKDGRNKRRVFDNRPLVTVRGRYLRPLEVEDEFVYLGIREITRKILHLPKDVPKAIIHASAGDGGLGVPALRWVVPVLAHLRTGASLINLLTTNDPDQRLLNSTNQVKAFMRRTMKLICDGVGLQEAHKVPTASEWVLEGTKLMSGRAFINAVQVRTGTLYSRARAARGRNIPHQCSRGCSQPETLNHILQNCYASDKLRIIRHNRLVEYIHRGAQQRKFSSHVEPEFSLPAGKLKPDLVLYKEDRAMIVDAQVVNDEYPLEKANQNKIDKYTPLLQYDLKDMDASVLAFTINWRGVICKSSAESLIREGIIRKRDLKILAVRTLEGGVACHRVHQRMTTSRRVKKGEG</sequence>
<dbReference type="PROSITE" id="PS50878">
    <property type="entry name" value="RT_POL"/>
    <property type="match status" value="1"/>
</dbReference>
<dbReference type="InterPro" id="IPR000477">
    <property type="entry name" value="RT_dom"/>
</dbReference>
<evidence type="ECO:0000259" key="1">
    <source>
        <dbReference type="PROSITE" id="PS50878"/>
    </source>
</evidence>
<dbReference type="Proteomes" id="UP000827092">
    <property type="component" value="Unassembled WGS sequence"/>
</dbReference>
<dbReference type="Pfam" id="PF00078">
    <property type="entry name" value="RVT_1"/>
    <property type="match status" value="1"/>
</dbReference>
<comment type="caution">
    <text evidence="2">The sequence shown here is derived from an EMBL/GenBank/DDBJ whole genome shotgun (WGS) entry which is preliminary data.</text>
</comment>
<protein>
    <recommendedName>
        <fullName evidence="1">Reverse transcriptase domain-containing protein</fullName>
    </recommendedName>
</protein>